<proteinExistence type="predicted"/>
<feature type="region of interest" description="Disordered" evidence="1">
    <location>
        <begin position="20"/>
        <end position="65"/>
    </location>
</feature>
<dbReference type="SUPFAM" id="SSF117281">
    <property type="entry name" value="Kelch motif"/>
    <property type="match status" value="1"/>
</dbReference>
<dbReference type="Proteomes" id="UP000006548">
    <property type="component" value="Chromosome 1"/>
</dbReference>
<dbReference type="ExpressionAtlas" id="A0A1P8AQU2">
    <property type="expression patterns" value="baseline and differential"/>
</dbReference>
<dbReference type="TAIR" id="AT1G31350">
    <property type="gene designation" value="KUF1"/>
</dbReference>
<evidence type="ECO:0000313" key="4">
    <source>
        <dbReference type="Proteomes" id="UP000006548"/>
    </source>
</evidence>
<dbReference type="RefSeq" id="NP_001321346.1">
    <property type="nucleotide sequence ID" value="NM_001332955.1"/>
</dbReference>
<evidence type="ECO:0000256" key="1">
    <source>
        <dbReference type="SAM" id="MobiDB-lite"/>
    </source>
</evidence>
<reference evidence="4" key="2">
    <citation type="journal article" date="2017" name="Plant J.">
        <title>Araport11: a complete reannotation of the Arabidopsis thaliana reference genome.</title>
        <authorList>
            <person name="Cheng C.Y."/>
            <person name="Krishnakumar V."/>
            <person name="Chan A.P."/>
            <person name="Thibaud-Nissen F."/>
            <person name="Schobel S."/>
            <person name="Town C.D."/>
        </authorList>
    </citation>
    <scope>GENOME REANNOTATION</scope>
    <source>
        <strain evidence="4">cv. Columbia</strain>
    </source>
</reference>
<dbReference type="AlphaFoldDB" id="A0A1P8AQU2"/>
<organism evidence="3 4">
    <name type="scientific">Arabidopsis thaliana</name>
    <name type="common">Mouse-ear cress</name>
    <dbReference type="NCBI Taxonomy" id="3702"/>
    <lineage>
        <taxon>Eukaryota</taxon>
        <taxon>Viridiplantae</taxon>
        <taxon>Streptophyta</taxon>
        <taxon>Embryophyta</taxon>
        <taxon>Tracheophyta</taxon>
        <taxon>Spermatophyta</taxon>
        <taxon>Magnoliopsida</taxon>
        <taxon>eudicotyledons</taxon>
        <taxon>Gunneridae</taxon>
        <taxon>Pentapetalae</taxon>
        <taxon>rosids</taxon>
        <taxon>malvids</taxon>
        <taxon>Brassicales</taxon>
        <taxon>Brassicaceae</taxon>
        <taxon>Camelineae</taxon>
        <taxon>Arabidopsis</taxon>
    </lineage>
</organism>
<evidence type="ECO:0000313" key="2">
    <source>
        <dbReference type="Araport" id="AT1G31350"/>
    </source>
</evidence>
<dbReference type="SUPFAM" id="SSF81383">
    <property type="entry name" value="F-box domain"/>
    <property type="match status" value="1"/>
</dbReference>
<accession>A0A1P8AQU2</accession>
<dbReference type="InterPro" id="IPR036047">
    <property type="entry name" value="F-box-like_dom_sf"/>
</dbReference>
<dbReference type="DNASU" id="840024"/>
<dbReference type="Araport" id="AT1G31350"/>
<keyword evidence="4" id="KW-1185">Reference proteome</keyword>
<dbReference type="PANTHER" id="PTHR47590">
    <property type="entry name" value="F-BOX/KELCH-REPEAT PROTEIN SKIP25"/>
    <property type="match status" value="1"/>
</dbReference>
<evidence type="ECO:0000313" key="5">
    <source>
        <dbReference type="TAIR" id="AT1G31350"/>
    </source>
</evidence>
<sequence>MAPTPLLTFPSHSLHFTPPLSLFNNSKKKQKQKKREMEKKLKRRESMSTTAAESPPAKRRRTVTGNENSALIEGLPDHISEICLSLVHRPSLLSAVCTRWRRLLYSPEFPSFPSLYALFVDSTSDTGRVNPSVRFMCFNPVSSKWYPLPPPPPDPPLHRILYRHPSFISFNLPIQCVSAAGKLILIAGSNQQLSPAISHPLIFDPISSSWSSGPRIGSPRRWCATGACDGAIYIASGISSQFSSTVAKSVEKLDLTEQNRNNHRFNWEKLRDMRDLRFSREAIDAVGYRRKLLMVNVKGDAVKEGAIYDVVKDDWEPMPEEMLVGWRGPVAAMEEEILYSVDERRGTVRKYDDEKREWREVVVVEGGEEMLKGATQVTADSGKLCVVTGDGKIVVVDVAAEPAKIWNVEIPDGLEPVSVHVLPRMSQPNFC</sequence>
<reference evidence="3 4" key="1">
    <citation type="journal article" date="2000" name="Nature">
        <title>Sequence and analysis of chromosome 1 of the plant Arabidopsis thaliana.</title>
        <authorList>
            <person name="Theologis A."/>
            <person name="Ecker J.R."/>
            <person name="Palm C.J."/>
            <person name="Federspiel N.A."/>
            <person name="Kaul S."/>
            <person name="White O."/>
            <person name="Alonso J."/>
            <person name="Altafi H."/>
            <person name="Araujo R."/>
            <person name="Bowman C.L."/>
            <person name="Brooks S.Y."/>
            <person name="Buehler E."/>
            <person name="Chan A."/>
            <person name="Chao Q."/>
            <person name="Chen H."/>
            <person name="Cheuk R.F."/>
            <person name="Chin C.W."/>
            <person name="Chung M.K."/>
            <person name="Conn L."/>
            <person name="Conway A.B."/>
            <person name="Conway A.R."/>
            <person name="Creasy T.H."/>
            <person name="Dewar K."/>
            <person name="Dunn P."/>
            <person name="Etgu P."/>
            <person name="Feldblyum T.V."/>
            <person name="Feng J."/>
            <person name="Fong B."/>
            <person name="Fujii C.Y."/>
            <person name="Gill J.E."/>
            <person name="Goldsmith A.D."/>
            <person name="Haas B."/>
            <person name="Hansen N.F."/>
            <person name="Hughes B."/>
            <person name="Huizar L."/>
            <person name="Hunter J.L."/>
            <person name="Jenkins J."/>
            <person name="Johnson-Hopson C."/>
            <person name="Khan S."/>
            <person name="Khaykin E."/>
            <person name="Kim C.J."/>
            <person name="Koo H.L."/>
            <person name="Kremenetskaia I."/>
            <person name="Kurtz D.B."/>
            <person name="Kwan A."/>
            <person name="Lam B."/>
            <person name="Langin-Hooper S."/>
            <person name="Lee A."/>
            <person name="Lee J.M."/>
            <person name="Lenz C.A."/>
            <person name="Li J.H."/>
            <person name="Li Y."/>
            <person name="Lin X."/>
            <person name="Liu S.X."/>
            <person name="Liu Z.A."/>
            <person name="Luros J.S."/>
            <person name="Maiti R."/>
            <person name="Marziali A."/>
            <person name="Militscher J."/>
            <person name="Miranda M."/>
            <person name="Nguyen M."/>
            <person name="Nierman W.C."/>
            <person name="Osborne B.I."/>
            <person name="Pai G."/>
            <person name="Peterson J."/>
            <person name="Pham P.K."/>
            <person name="Rizzo M."/>
            <person name="Rooney T."/>
            <person name="Rowley D."/>
            <person name="Sakano H."/>
            <person name="Salzberg S.L."/>
            <person name="Schwartz J.R."/>
            <person name="Shinn P."/>
            <person name="Southwick A.M."/>
            <person name="Sun H."/>
            <person name="Tallon L.J."/>
            <person name="Tambunga G."/>
            <person name="Toriumi M.J."/>
            <person name="Town C.D."/>
            <person name="Utterback T."/>
            <person name="Van Aken S."/>
            <person name="Vaysberg M."/>
            <person name="Vysotskaia V.S."/>
            <person name="Walker M."/>
            <person name="Wu D."/>
            <person name="Yu G."/>
            <person name="Fraser C.M."/>
            <person name="Venter J.C."/>
            <person name="Davis R.W."/>
        </authorList>
    </citation>
    <scope>NUCLEOTIDE SEQUENCE [LARGE SCALE GENOMIC DNA]</scope>
    <source>
        <strain evidence="4">cv. Columbia</strain>
    </source>
</reference>
<protein>
    <submittedName>
        <fullName evidence="3">KAR-UP F-box 1</fullName>
    </submittedName>
</protein>
<gene>
    <name evidence="3 5" type="primary">KUF1</name>
    <name evidence="3" type="synonym">KAR-UP F-box 1</name>
    <name evidence="2 3" type="ordered locus">At1g31350</name>
    <name evidence="3" type="ORF">T19E23.14</name>
    <name evidence="3" type="ORF">T19E23_14</name>
</gene>
<name>A0A1P8AQU2_ARATH</name>
<dbReference type="Pfam" id="PF07646">
    <property type="entry name" value="Kelch_2"/>
    <property type="match status" value="1"/>
</dbReference>
<dbReference type="SMR" id="A0A1P8AQU2"/>
<dbReference type="Gene3D" id="2.120.10.80">
    <property type="entry name" value="Kelch-type beta propeller"/>
    <property type="match status" value="1"/>
</dbReference>
<evidence type="ECO:0000313" key="3">
    <source>
        <dbReference type="EMBL" id="ANM58947.1"/>
    </source>
</evidence>
<dbReference type="GeneID" id="840024"/>
<dbReference type="EMBL" id="CP002684">
    <property type="protein sequence ID" value="ANM58947.1"/>
    <property type="molecule type" value="Genomic_DNA"/>
</dbReference>
<dbReference type="PANTHER" id="PTHR47590:SF1">
    <property type="entry name" value="F-BOX_KELCH-REPEAT PROTEIN SKIP25"/>
    <property type="match status" value="1"/>
</dbReference>
<dbReference type="InterPro" id="IPR011498">
    <property type="entry name" value="Kelch_2"/>
</dbReference>
<dbReference type="InterPro" id="IPR015915">
    <property type="entry name" value="Kelch-typ_b-propeller"/>
</dbReference>